<dbReference type="EMBL" id="JH600068">
    <property type="protein sequence ID" value="EIG52480.1"/>
    <property type="molecule type" value="Genomic_DNA"/>
</dbReference>
<evidence type="ECO:0000256" key="1">
    <source>
        <dbReference type="SAM" id="MobiDB-lite"/>
    </source>
</evidence>
<accession>I2PY74</accession>
<feature type="region of interest" description="Disordered" evidence="1">
    <location>
        <begin position="104"/>
        <end position="153"/>
    </location>
</feature>
<sequence length="153" mass="17177">MLWNTHRLALAALVTGLFLALGAGCSKYDTLERNMQYVSDNLVRQDAQLAWEAATAAHDKWRKAGGGREAGNAAFAAYQDAYLKYAVIYNELVDRQNGPIANYLRGVTEEAPPPRRARPPPESRPRRRRPRPGWPRPRPGSLATPPRMGDRER</sequence>
<name>I2PY74_9BACT</name>
<gene>
    <name evidence="2" type="ORF">DesU5LDRAFT_0777</name>
</gene>
<dbReference type="PROSITE" id="PS51257">
    <property type="entry name" value="PROKAR_LIPOPROTEIN"/>
    <property type="match status" value="1"/>
</dbReference>
<evidence type="ECO:0000313" key="2">
    <source>
        <dbReference type="EMBL" id="EIG52480.1"/>
    </source>
</evidence>
<dbReference type="HOGENOM" id="CLU_144051_0_0_7"/>
<dbReference type="STRING" id="596152.DesU5LDRAFT_0777"/>
<dbReference type="eggNOG" id="COG1388">
    <property type="taxonomic scope" value="Bacteria"/>
</dbReference>
<proteinExistence type="predicted"/>
<reference evidence="2" key="1">
    <citation type="submission" date="2011-11" db="EMBL/GenBank/DDBJ databases">
        <title>Improved High-Quality Draft sequence of Desulfovibrio sp. U5L.</title>
        <authorList>
            <consortium name="US DOE Joint Genome Institute"/>
            <person name="Lucas S."/>
            <person name="Han J."/>
            <person name="Lapidus A."/>
            <person name="Cheng J.-F."/>
            <person name="Goodwin L."/>
            <person name="Pitluck S."/>
            <person name="Peters L."/>
            <person name="Ovchinnikova G."/>
            <person name="Held B."/>
            <person name="Detter J.C."/>
            <person name="Han C."/>
            <person name="Tapia R."/>
            <person name="Land M."/>
            <person name="Hauser L."/>
            <person name="Kyrpides N."/>
            <person name="Ivanova N."/>
            <person name="Pagani I."/>
            <person name="Gabster J."/>
            <person name="Walker C."/>
            <person name="Stolyar S."/>
            <person name="Stahl D."/>
            <person name="Arkin A."/>
            <person name="Dehal P."/>
            <person name="Hazen T."/>
            <person name="Woyke T."/>
        </authorList>
    </citation>
    <scope>NUCLEOTIDE SEQUENCE [LARGE SCALE GENOMIC DNA]</scope>
    <source>
        <strain evidence="2">U5L</strain>
    </source>
</reference>
<protein>
    <submittedName>
        <fullName evidence="2">Uncharacterized protein</fullName>
    </submittedName>
</protein>
<dbReference type="AlphaFoldDB" id="I2PY74"/>
<organism evidence="2">
    <name type="scientific">Desulfovibrio sp. U5L</name>
    <dbReference type="NCBI Taxonomy" id="596152"/>
    <lineage>
        <taxon>Bacteria</taxon>
        <taxon>Pseudomonadati</taxon>
        <taxon>Thermodesulfobacteriota</taxon>
        <taxon>Desulfovibrionia</taxon>
        <taxon>Desulfovibrionales</taxon>
        <taxon>Desulfovibrionaceae</taxon>
        <taxon>Desulfovibrio</taxon>
    </lineage>
</organism>